<evidence type="ECO:0000313" key="3">
    <source>
        <dbReference type="EMBL" id="SLN46150.1"/>
    </source>
</evidence>
<feature type="transmembrane region" description="Helical" evidence="2">
    <location>
        <begin position="7"/>
        <end position="29"/>
    </location>
</feature>
<dbReference type="AlphaFoldDB" id="A0A1Y5SSS3"/>
<dbReference type="PANTHER" id="PTHR32309">
    <property type="entry name" value="TYROSINE-PROTEIN KINASE"/>
    <property type="match status" value="1"/>
</dbReference>
<dbReference type="Proteomes" id="UP000193827">
    <property type="component" value="Unassembled WGS sequence"/>
</dbReference>
<keyword evidence="2" id="KW-1133">Transmembrane helix</keyword>
<dbReference type="GO" id="GO:0004713">
    <property type="term" value="F:protein tyrosine kinase activity"/>
    <property type="evidence" value="ECO:0007669"/>
    <property type="project" value="TreeGrafter"/>
</dbReference>
<dbReference type="PANTHER" id="PTHR32309:SF13">
    <property type="entry name" value="FERRIC ENTEROBACTIN TRANSPORT PROTEIN FEPE"/>
    <property type="match status" value="1"/>
</dbReference>
<feature type="transmembrane region" description="Helical" evidence="2">
    <location>
        <begin position="343"/>
        <end position="365"/>
    </location>
</feature>
<organism evidence="3 4">
    <name type="scientific">Roseovarius litorisediminis</name>
    <dbReference type="NCBI Taxonomy" id="1312363"/>
    <lineage>
        <taxon>Bacteria</taxon>
        <taxon>Pseudomonadati</taxon>
        <taxon>Pseudomonadota</taxon>
        <taxon>Alphaproteobacteria</taxon>
        <taxon>Rhodobacterales</taxon>
        <taxon>Roseobacteraceae</taxon>
        <taxon>Roseovarius</taxon>
    </lineage>
</organism>
<dbReference type="GO" id="GO:0005886">
    <property type="term" value="C:plasma membrane"/>
    <property type="evidence" value="ECO:0007669"/>
    <property type="project" value="TreeGrafter"/>
</dbReference>
<dbReference type="RefSeq" id="WP_085892587.1">
    <property type="nucleotide sequence ID" value="NZ_FWFL01000005.1"/>
</dbReference>
<evidence type="ECO:0000313" key="4">
    <source>
        <dbReference type="Proteomes" id="UP000193827"/>
    </source>
</evidence>
<gene>
    <name evidence="3" type="ORF">PEL8287_02391</name>
</gene>
<keyword evidence="4" id="KW-1185">Reference proteome</keyword>
<dbReference type="OrthoDB" id="7800844at2"/>
<evidence type="ECO:0000256" key="1">
    <source>
        <dbReference type="SAM" id="Coils"/>
    </source>
</evidence>
<keyword evidence="1" id="KW-0175">Coiled coil</keyword>
<proteinExistence type="predicted"/>
<dbReference type="EMBL" id="FWFL01000005">
    <property type="protein sequence ID" value="SLN46150.1"/>
    <property type="molecule type" value="Genomic_DNA"/>
</dbReference>
<keyword evidence="2" id="KW-0472">Membrane</keyword>
<keyword evidence="2" id="KW-0812">Transmembrane</keyword>
<dbReference type="InterPro" id="IPR050445">
    <property type="entry name" value="Bact_polysacc_biosynth/exp"/>
</dbReference>
<reference evidence="3 4" key="1">
    <citation type="submission" date="2017-03" db="EMBL/GenBank/DDBJ databases">
        <authorList>
            <person name="Afonso C.L."/>
            <person name="Miller P.J."/>
            <person name="Scott M.A."/>
            <person name="Spackman E."/>
            <person name="Goraichik I."/>
            <person name="Dimitrov K.M."/>
            <person name="Suarez D.L."/>
            <person name="Swayne D.E."/>
        </authorList>
    </citation>
    <scope>NUCLEOTIDE SEQUENCE [LARGE SCALE GENOMIC DNA]</scope>
    <source>
        <strain evidence="3 4">CECT 8287</strain>
    </source>
</reference>
<sequence>MHRRHWGLLASFAVLVLLPLAAIVLYLWMVAVDQYSSNTGFTVRQEESGGASDLLGGLAQFASTPASADSNILFEYIQSQEIVQKIDSELGLKDYYATNWQRDPLFSLWPDASDEDLLWHWQRVVRVSHDQATGLIDLQVMAFDPGMAQSITQAIVRESQDMINALNTAARDDAMGYAVDDLNAAIDRLKQAREALTQFRTRTQIVDPVADIQGRMGVLNNLQQQLAEALIDNDLLLETTTNVNDPRLLQARRRIEVIRDRIADERQTFASDGNDVGELGEDYPTLIAEFESLTVDREVAEETYRAALTAMDVARANASRQSRYLATYIKPTLADESEFPRRFVLSGLAALFLGLSWSIMALIYYSIRDRS</sequence>
<name>A0A1Y5SSS3_9RHOB</name>
<evidence type="ECO:0000256" key="2">
    <source>
        <dbReference type="SAM" id="Phobius"/>
    </source>
</evidence>
<feature type="coiled-coil region" evidence="1">
    <location>
        <begin position="179"/>
        <end position="268"/>
    </location>
</feature>
<accession>A0A1Y5SSS3</accession>
<protein>
    <submittedName>
        <fullName evidence="3">Chain length determinant protein</fullName>
    </submittedName>
</protein>